<name>A0A382FEJ9_9ZZZZ</name>
<reference evidence="1" key="1">
    <citation type="submission" date="2018-05" db="EMBL/GenBank/DDBJ databases">
        <authorList>
            <person name="Lanie J.A."/>
            <person name="Ng W.-L."/>
            <person name="Kazmierczak K.M."/>
            <person name="Andrzejewski T.M."/>
            <person name="Davidsen T.M."/>
            <person name="Wayne K.J."/>
            <person name="Tettelin H."/>
            <person name="Glass J.I."/>
            <person name="Rusch D."/>
            <person name="Podicherti R."/>
            <person name="Tsui H.-C.T."/>
            <person name="Winkler M.E."/>
        </authorList>
    </citation>
    <scope>NUCLEOTIDE SEQUENCE</scope>
</reference>
<dbReference type="AlphaFoldDB" id="A0A382FEJ9"/>
<dbReference type="EMBL" id="UINC01049139">
    <property type="protein sequence ID" value="SVB60537.1"/>
    <property type="molecule type" value="Genomic_DNA"/>
</dbReference>
<protein>
    <submittedName>
        <fullName evidence="1">Uncharacterized protein</fullName>
    </submittedName>
</protein>
<gene>
    <name evidence="1" type="ORF">METZ01_LOCUS213391</name>
</gene>
<organism evidence="1">
    <name type="scientific">marine metagenome</name>
    <dbReference type="NCBI Taxonomy" id="408172"/>
    <lineage>
        <taxon>unclassified sequences</taxon>
        <taxon>metagenomes</taxon>
        <taxon>ecological metagenomes</taxon>
    </lineage>
</organism>
<feature type="non-terminal residue" evidence="1">
    <location>
        <position position="1"/>
    </location>
</feature>
<evidence type="ECO:0000313" key="1">
    <source>
        <dbReference type="EMBL" id="SVB60537.1"/>
    </source>
</evidence>
<sequence>VSLEINNIGTPHNAALQGVTSRQSQLHVGGYPLVSKLPEYTPSVADTSLTAAQAMRSFVMTAKSAATELGNSDPLKPFAEGIVTELGGANGDVFSAMGRMNELQNALTFALQANAGLSANPSLQAIA</sequence>
<accession>A0A382FEJ9</accession>
<proteinExistence type="predicted"/>